<feature type="compositionally biased region" description="Acidic residues" evidence="12">
    <location>
        <begin position="3656"/>
        <end position="3667"/>
    </location>
</feature>
<feature type="region of interest" description="Disordered" evidence="12">
    <location>
        <begin position="1065"/>
        <end position="1173"/>
    </location>
</feature>
<feature type="compositionally biased region" description="Polar residues" evidence="12">
    <location>
        <begin position="5719"/>
        <end position="5734"/>
    </location>
</feature>
<evidence type="ECO:0000256" key="10">
    <source>
        <dbReference type="PROSITE-ProRule" id="PRU00228"/>
    </source>
</evidence>
<feature type="compositionally biased region" description="Low complexity" evidence="12">
    <location>
        <begin position="5261"/>
        <end position="5271"/>
    </location>
</feature>
<dbReference type="SMART" id="SM00449">
    <property type="entry name" value="SPRY"/>
    <property type="match status" value="2"/>
</dbReference>
<evidence type="ECO:0000256" key="4">
    <source>
        <dbReference type="ARBA" id="ARBA00022679"/>
    </source>
</evidence>
<dbReference type="InterPro" id="IPR013320">
    <property type="entry name" value="ConA-like_dom_sf"/>
</dbReference>
<accession>A0A2R5GYN2</accession>
<feature type="compositionally biased region" description="Basic and acidic residues" evidence="12">
    <location>
        <begin position="6335"/>
        <end position="6351"/>
    </location>
</feature>
<name>A0A2R5GYN2_9STRA</name>
<feature type="compositionally biased region" description="Low complexity" evidence="12">
    <location>
        <begin position="4993"/>
        <end position="5005"/>
    </location>
</feature>
<feature type="region of interest" description="Disordered" evidence="12">
    <location>
        <begin position="978"/>
        <end position="1008"/>
    </location>
</feature>
<protein>
    <submittedName>
        <fullName evidence="17">Ubiquitin-conjugating enzyme E2 Z</fullName>
    </submittedName>
</protein>
<comment type="subcellular location">
    <subcellularLocation>
        <location evidence="1">Cytoplasm</location>
    </subcellularLocation>
</comment>
<evidence type="ECO:0000256" key="11">
    <source>
        <dbReference type="SAM" id="Coils"/>
    </source>
</evidence>
<feature type="region of interest" description="Disordered" evidence="12">
    <location>
        <begin position="6295"/>
        <end position="6354"/>
    </location>
</feature>
<dbReference type="SMART" id="SM00212">
    <property type="entry name" value="UBCc"/>
    <property type="match status" value="1"/>
</dbReference>
<feature type="region of interest" description="Disordered" evidence="12">
    <location>
        <begin position="6203"/>
        <end position="6238"/>
    </location>
</feature>
<feature type="region of interest" description="Disordered" evidence="12">
    <location>
        <begin position="502"/>
        <end position="559"/>
    </location>
</feature>
<dbReference type="InterPro" id="IPR000433">
    <property type="entry name" value="Znf_ZZ"/>
</dbReference>
<feature type="compositionally biased region" description="Low complexity" evidence="12">
    <location>
        <begin position="5013"/>
        <end position="5024"/>
    </location>
</feature>
<dbReference type="PROSITE" id="PS50135">
    <property type="entry name" value="ZF_ZZ_2"/>
    <property type="match status" value="1"/>
</dbReference>
<dbReference type="Proteomes" id="UP000241890">
    <property type="component" value="Unassembled WGS sequence"/>
</dbReference>
<evidence type="ECO:0000259" key="14">
    <source>
        <dbReference type="PROSITE" id="PS50135"/>
    </source>
</evidence>
<keyword evidence="6" id="KW-0677">Repeat</keyword>
<keyword evidence="7 10" id="KW-0863">Zinc-finger</keyword>
<dbReference type="InterPro" id="IPR001870">
    <property type="entry name" value="B30.2/SPRY"/>
</dbReference>
<dbReference type="CDD" id="cd23810">
    <property type="entry name" value="UBCc_BIRC6"/>
    <property type="match status" value="1"/>
</dbReference>
<keyword evidence="8" id="KW-0833">Ubl conjugation pathway</keyword>
<feature type="region of interest" description="Disordered" evidence="12">
    <location>
        <begin position="2878"/>
        <end position="2898"/>
    </location>
</feature>
<dbReference type="Pfam" id="PF00622">
    <property type="entry name" value="SPRY"/>
    <property type="match status" value="2"/>
</dbReference>
<proteinExistence type="predicted"/>
<keyword evidence="11" id="KW-0175">Coiled coil</keyword>
<evidence type="ECO:0000256" key="5">
    <source>
        <dbReference type="ARBA" id="ARBA00022723"/>
    </source>
</evidence>
<feature type="compositionally biased region" description="Low complexity" evidence="12">
    <location>
        <begin position="508"/>
        <end position="517"/>
    </location>
</feature>
<dbReference type="GO" id="GO:0004842">
    <property type="term" value="F:ubiquitin-protein transferase activity"/>
    <property type="evidence" value="ECO:0007669"/>
    <property type="project" value="InterPro"/>
</dbReference>
<dbReference type="EMBL" id="BEYU01000171">
    <property type="protein sequence ID" value="GBG33843.1"/>
    <property type="molecule type" value="Genomic_DNA"/>
</dbReference>
<feature type="domain" description="B30.2/SPRY" evidence="15">
    <location>
        <begin position="5432"/>
        <end position="5614"/>
    </location>
</feature>
<feature type="region of interest" description="Disordered" evidence="12">
    <location>
        <begin position="5259"/>
        <end position="5316"/>
    </location>
</feature>
<feature type="compositionally biased region" description="Low complexity" evidence="12">
    <location>
        <begin position="5118"/>
        <end position="5134"/>
    </location>
</feature>
<dbReference type="PROSITE" id="PS50188">
    <property type="entry name" value="B302_SPRY"/>
    <property type="match status" value="2"/>
</dbReference>
<evidence type="ECO:0000256" key="12">
    <source>
        <dbReference type="SAM" id="MobiDB-lite"/>
    </source>
</evidence>
<comment type="caution">
    <text evidence="17">The sequence shown here is derived from an EMBL/GenBank/DDBJ whole genome shotgun (WGS) entry which is preliminary data.</text>
</comment>
<dbReference type="InterPro" id="IPR000608">
    <property type="entry name" value="UBC"/>
</dbReference>
<keyword evidence="3" id="KW-0963">Cytoplasm</keyword>
<feature type="compositionally biased region" description="Polar residues" evidence="12">
    <location>
        <begin position="5274"/>
        <end position="5285"/>
    </location>
</feature>
<feature type="region of interest" description="Disordered" evidence="12">
    <location>
        <begin position="5101"/>
        <end position="5189"/>
    </location>
</feature>
<dbReference type="PANTHER" id="PTHR46116">
    <property type="entry name" value="(E3-INDEPENDENT) E2 UBIQUITIN-CONJUGATING ENZYME"/>
    <property type="match status" value="1"/>
</dbReference>
<dbReference type="GO" id="GO:0005737">
    <property type="term" value="C:cytoplasm"/>
    <property type="evidence" value="ECO:0007669"/>
    <property type="project" value="UniProtKB-SubCell"/>
</dbReference>
<evidence type="ECO:0000256" key="9">
    <source>
        <dbReference type="ARBA" id="ARBA00022833"/>
    </source>
</evidence>
<feature type="coiled-coil region" evidence="11">
    <location>
        <begin position="565"/>
        <end position="602"/>
    </location>
</feature>
<feature type="compositionally biased region" description="Polar residues" evidence="12">
    <location>
        <begin position="978"/>
        <end position="995"/>
    </location>
</feature>
<feature type="region of interest" description="Disordered" evidence="12">
    <location>
        <begin position="2091"/>
        <end position="2136"/>
    </location>
</feature>
<dbReference type="Gene3D" id="2.30.30.40">
    <property type="entry name" value="SH3 Domains"/>
    <property type="match status" value="1"/>
</dbReference>
<feature type="compositionally biased region" description="Low complexity" evidence="12">
    <location>
        <begin position="6024"/>
        <end position="6033"/>
    </location>
</feature>
<dbReference type="Gene3D" id="3.30.60.90">
    <property type="match status" value="1"/>
</dbReference>
<feature type="compositionally biased region" description="Acidic residues" evidence="12">
    <location>
        <begin position="6203"/>
        <end position="6220"/>
    </location>
</feature>
<feature type="compositionally biased region" description="Polar residues" evidence="12">
    <location>
        <begin position="6003"/>
        <end position="6013"/>
    </location>
</feature>
<evidence type="ECO:0000256" key="1">
    <source>
        <dbReference type="ARBA" id="ARBA00004496"/>
    </source>
</evidence>
<feature type="region of interest" description="Disordered" evidence="12">
    <location>
        <begin position="5700"/>
        <end position="5744"/>
    </location>
</feature>
<feature type="compositionally biased region" description="Basic and acidic residues" evidence="12">
    <location>
        <begin position="6295"/>
        <end position="6311"/>
    </location>
</feature>
<dbReference type="CDD" id="cd11709">
    <property type="entry name" value="SPRY"/>
    <property type="match status" value="2"/>
</dbReference>
<feature type="domain" description="UBC core" evidence="13">
    <location>
        <begin position="6408"/>
        <end position="6581"/>
    </location>
</feature>
<dbReference type="SUPFAM" id="SSF49899">
    <property type="entry name" value="Concanavalin A-like lectins/glucanases"/>
    <property type="match status" value="3"/>
</dbReference>
<feature type="region of interest" description="Disordered" evidence="12">
    <location>
        <begin position="2752"/>
        <end position="2794"/>
    </location>
</feature>
<feature type="compositionally biased region" description="Polar residues" evidence="12">
    <location>
        <begin position="1164"/>
        <end position="1173"/>
    </location>
</feature>
<feature type="region of interest" description="Disordered" evidence="12">
    <location>
        <begin position="403"/>
        <end position="456"/>
    </location>
</feature>
<sequence>MFACEPLLEADGDADPQLYLVCGRRTVSVVDAHAGDQLRSFELPPVGDAEPAQSADVHCVSLPATRQCFIGYGNRILPVPVPRSGESPVGFIIAMQGLIKAFDGSGPALLRDVDNQFAKPSAKNDKQTVYLEATAALFLYECLLAQMRAAGTPVPYRARVRKCRLLEQLQAELTRVREEEGASPSSSAKARQWRSVVQLEVPQYSMLHVCRTLQPVLEDSCSTALPAVISIIEQLHDLMVLPSNLSSFFATPGEDDADGVASTALAQLGMHLERERFYSLCTMHEDDARLLGLRTDGTDIRMARLAAAGFFYQRGPSDRSGKFFHFESGVTVAVTSALARRLVLSPAIEHALMAPASRFVLRKITANVPIAESKGSSDRVGLFAGQNIQDDSIEDTVDWRQGGASAETDAPKDADISNTGIDKSASEEEEEGRASAEESSRAGHASDVEIGNAKEPEDPITLIRACPCPKTPVIATATSSGSIFVWIASWHGMKKSFSFHATGPVEASRPSSSKSSSATPFLGANPNEEAIPSEARPVSSSSSSASSSNTSSTSSRYPFTPSDLYRRYLAKQKREDEERKELEAAKAAMAKEMAAARALANRVCAPTEFSDQAKASLVSKWEQLRNPMVKDICILPKPRRMAKRFYRKHKTKGGAHGTGEDEAADSSVNYTAPGSARPSSRALGTRLGSSSKQLQWWQPGIVVNIISGPYKGGTGYIIEGSGIDSASVTGTLSIWLDGYDAKHVINISEVEPSKPKIGDAIMVLSSSSGRKDVGKLVSTGEAKGYVKLRRRDTSTGGRGRAPLLSLQRLMDSGSKVDKNAVTNRKCAMEKIFKLSPAAEIGLEQQELAVRNEGVAGECMLVVLLNHGSDVDAQSSALAVFRRHNRFTELVQILALEKPAQQVISVPKNMLVHVTHGATVATYRLGYNPENVLFLDPRPASHVDLGVPCSNVHLSLVHAPETKFGELSKDFVPFSSWRSSGPASGQEGFSNRSSSDAIAESEQMGHSEQEAWAGEGEQGLIGSNGAPAASILQAVDNDGAAGEGVGGAGVDSVQALPSTIETADAKLAMHSSSSSSEEEEEEEDDDDDDEEDEDEDDDDDDNEEEEADDDDDESSANADTATPTSSLPASAVPPMLPSTGTSKDELLLGGTGLGFEAETSDSRNRTSGVSRSKQMPSTSSYWLAALCPDGTLLMFLSSMSFGDAGGWKFDVSKGWTSGVSDREQTNVENPRSLVRLSHATTSSGLLCCAASENGQIIASRLSRRSIINAFTSSDEAFTWLGQTINDLDTVTEQLQWEHLPFRAFPPLSGRQRVFSLGRSGSMLRWRIQGHLGANGLETDAEADDDDEDVLIDATMGGPARAEGGAPGTKTAAGNRIDVSAPLEWELELPEPAAVSRLFVHVDLQMRQTTAASPALQFLGIPGGCARASLRPHLTEDGGRRFLTIEAWVKPAWVSGASDDVHHKFGVNDFVPIVHKSTMGPNGEILPQYEVSVNRAGRAEFRVWKDDDIVFSTSVLKGVGTSQPELRPDEWHHVAAIVGRSGLELYIDGDLYAASELTRVSIRPDMDANQSPAGMAGSVSTNPVASTPTLLPQGGPGRLQASAYRYGALCIGGDGVSRNFSGYLRHVRLWAMARTQEQVRDWMHHSVGPSVPTGHVAPQTAMGGNGLGPIPREDLRVQVDADDDDCGPRSKVESILSLGESANLVGCWPLTEPGEGGALPVHQGTVDEASEATLSDPALVASWVDVQVPLVDFKPSLTLSASLLDASGTKQLLVAQQPLEGCEVSFDLGARVGTRVCVKLFPSPNEQLATVTGVSLSLKGRLATTAERYREHLLTVDRGDASWLPLSSLSVFWNLCLRADFTRSLVDLATSQPAAASEMEAAHSNQTVKAGMANAEAEDLGAAPTFSTAQEEEEEARHTSEKVRLGALRLLEYQLEARVTHFVDCLDAPTLEKFMRENFVEAPNTALGAEVAEQSGALLLHLLNACDPEELLALRGSILDLALQVLGDASNQAQTVEGLEQLVALIARCWPVKGTKLFEMAFTSVMEQLCTLGDQLDKFRSPHHNMLRTFFTNFTRPLNEPFVPHGRGCGPLLRGDFAELPGQNSDTSSSGSGGKSSRSSRSSRTPRVKKQDGSRTSNLQGAAIAAAVSNAANASASEGIDGSVSIHSKTSNASHQVIGDSRSLDHGGSGSGNAARLFSPNAKHAASAMGGAQSNRGGDESSVQITFGNVLLSQKDSIMVLNLGDYCTITSLSAVPFVERFSPWMSGMLTVEAWRSHPPVAGDRSLIKAHGVEVELYAFSGNFSYDRDGTIGVKSHFPTVVPRNVMLYSGKWYYEVLLVKTGEGVAQIGWADAAFQGSDDDSTGTGDDEHSWAYDGQRQKKWNNGSTNWGSKWHDGFIVGCAADIDGRVLSFSLNGSWSRNMGTAFKNIKITGGLFPAITGERNFKCQINLGQKPFAHAPPNGHRPVFDWIKQNRHIVESNGMGKALTTAEVYASQRASPISDLTGLAQSSLSSEIYTHAQSAPLLSTDFKDTRFVGRCEARYLRIIFSPHNLAPTIPAMVLYSRAPLPAFKDVAAASSEDKDASKSSQLRENAKLLSSSGSLIAEDLLASGHLSDTLPNKWGHDTEEDEEEDEEAEDSDSEDDHDYLTKSNEAYQDGHGSLGTMAAAAAGVGVGVGVSAGFSTLKASASGMGAVMDSESNSEGVQGDDVVDASSKFASACFGGVDEDLTSAELEGAFAEMEALRAAWASGSADHSAARPPAAQWLTPAGVNSSEKEEDGSEASASGSPSPMSSSALAATASWLEASSAKMLAKSGSDSSDNLPSISKVKDFLESIVENMPFPKASEFQKGDLGGGSLTSKLRQYKAKAGLTSSGHVKHAGLVASGSSSSKRRSRQTQPDAKVVVKLSVEGIRDSVPMVRALPDKLRSTFLVDHKSTAETRFVSSLAEVERARRSLELALERFSGNIGTATGGVWDGIDTSRMSWDEALEALGDQHPLYNAVAAVRAALVDGVLAALGESEEARERLDYLQAVITQIADEEYSARMAAEMERAKGTPENHGNPTALQVAIRDDTPTFLESVELLRPTRQPSVCVSRWFRMVELLTNLLVRKFPDEAEDDVAILLRTIATERRPFLSLPLLHKVFSHFCVHHTCSAEQIRVTGKLVRRGLRALSLYDEGASARFTCDVLREHFSTPSVFLGISQSFPERPVFNLLKAIVEGPDASLAVEHLLRLLDSIGSGNVASVLDNFPLVSWTLVLLSHALESEARVMAERALLPASVVSDGAKAVHPNTLCEGAERYPDPTHIFLKIPRPLPLPPTSDQPSRLPVGPLLPGLRTLLPSEADAQAAERQARATASETMAMANEAKLAAAEAAAYPTWGQSSAAKKTPLGGKSAVLELGGNSDSEESLQTEPKESVAAGAEGDSAGTSSDTGVVHHGTACDGCGMKPIVGVRFKCVNCDEYDLCARCESEQQARRAHFALHVFVKLRSPLPDESDKNSEALIPEQALVATLLHPSVYHRVRRAEQELDVMLGARDAGGAISRSTGSGSGSVGLGSGESAEGASGTGGKSVAQSVLLSLDGDDPGLIKLARRRSHILNTSGRFGKPSVLNPFHAAFSTSDSSVLDSPPSRRVRGTRFFAGLQGSGEGKHDAELLKVAEEDDDERTDDGEGGALTNGPEDTDALRVILGLITSPALLAPLQLELFLITAKVLEQLVGRASHESVRKGVLEHPLFDELLRRIADLSEPFVHSSILRIVEVLCSKSGSSSVRALLREKIIKVLDPPPQTPVFVLELLLIALGSSAACDPEVDAFGTEPEGLSRAVSESQGVSSSLPLRRNVSAPGSGGGALGLRRADVSNDMSGEPVRAVDHDAAPLEDVSPGSLLREDLSAGFEKLDARSVARVLGVFRNAPLRSAPRARAWAFAFRILRKFCEPEAMLLGEGKTRLDLAIQSVLAAGGAMVALLETDVVMLVRSLLSSSRGHVHVIFQQGLLDMLVNAFLVASPVNPRLYRRIVLALTDSFTSDADAAAGLDEGPLISLMEAVSTAIGTEAHMSSEALAKPDLDLLREVLELVCSPLRKAYERSDAAATLRRALLSALTTSRDGAPAPVHNFLGWLSDPPKSSEPARAARQRLSEMIVLLLSEVLGREDDAAAPLLDICVSALRDPHAGHPEPVAAVIYALISREALATHLVLSRAGLELGVQSLKSTGAVQPSGLLLESDLKESVAEDSFMASRTRARIMATVSQSICQALGTAVPVPMSRHGRGGSNIAAGARGGQALTTGSSLPVYHGSGSSFPSLPMSMMSSSASLSASTSQGGRTNLPECLAKHSANGSYGGSTPFDISSRCAIRRTSGHPSGGNGMPAASAEKVRQRLERLICVSEGEASAERKVSSGYKPPSANLAKLGHGNVKTGNAGSDYKSAYEASLTAGSAAGSVSKSDSSKKKMSFSQMKSIMDANRARAAANAPAPVSYVFGRGSANGKWFITIEFPCDSIVHAVEFDFNSDVLLSTSSSTLNRRSELPSRVAVETGTSLSRMSPAGITSSFSSKMQAERTVGTASICLAAPVTARFLRVAVFAPPETDLVPLLAPKTLAETTGHTSSTGPTRSTFPSTRHYSGVLPYAGKHPRGSSNEARTARTMSKAQQAFQTRPLPGDLVVRGPDWKWAMQDGGLGTRGKVLEMTSWGGMPGKAVRVKWPSGTTNAYRWGYVEHGEPKYDLMHVPKKEPNRQRVVILDKLGIYCTTLQPTQARSGLMCANQRSLALFLELCATACRNFVPVQMDLAHSETASQLASALSDFIPGPQTSRHARAIIGMLAKQNSQLASSLLRSMLGPVHSLTPAHAALAAEMCIMNNQGVQGRIRLLWDFVTSNLRKGEQSPMLLPFFQALALAVEQYSVSNGGDYAAQSSRLDFLVSPESSSSSMGDAPCALGELVELLIAQARSATASAPAEQAALTLLCALLRCDTKLRSLAVEHLELMVNEVLRVTEEGTDFLSATQVSAGHQSQGSQASEEEDIESVSSARSRSSQDAGRRQPMQNADIVRAQSALKIFGTICSCHPEMVRLTRDLLDSLATQVVPTMRAVHTAERSDEEIIISSLSMSKTDEATSSSALAHPRAARQTLSPAASDAAPPSMSAPAPTRVPSVSAELERAMRTGSTPSSVPNVPTPPLTPRSRALQGARSSRSFGLRGAGGRASFNSRKRVCETLHLLLQKTLYALSDASCAEPIKTYIGEGMILETVLEQLIEFDRAKTAAQAELKQLNEALSQSRSSSSRGSRLPKSTQQGITSFASGGGAADPSKSSGEDSGDSGKEVKSGSTTSLESNSKLLKTGILESPHETGPRESLSLSAASQAAVVRVCEPWDACHEAALDLVKSCLNLHPANQSRVADLLARQIDDKAGMSNFVVKILTDVAVLVPKVAVSIWRPRCVVEEIVNGALIGGGNLGGGSSMDTEEVSFRLDPDNCGSTISVSDDGMSATQVSFEKWGMVRADMEIPSTGVSRWDVSIDISSKGHIFVGVATAASNLGSYLGNDKYGWGYIGNKGAWHNKHKVKTYGRDFRTGHVVTVIMDMNEGVLSFAVNGEDLGIAFDDGLKGKQLYPAFALYQKGDCFTVTSCSMAKVKASMSSALQGLSLGSSGLLDATRVALSGAAGADLGAMEASGDLTSRLRFHRSGPVYTLPAKLLVHEMLQLGGVLGGPDTIEEGAEENVRRNGPEQSPPSSSSSLPRVQESQRSPLSSGSPDEVETWDDNKPQIARTAPVVGQWGVLMPQGVMLVEKLTGYTLCSLVAEAEFVDLIRTSELPSSIPILDETALTELAKSNAQRAMAPQSILRKLADMGGLAKLAKLSRVRLDLPAREELTEESRAALAAKSVSIDTIATGPVETRAVTWASWLDRLQVYFGMVNFDRTFVNDKDCMGLLFALLGVDAAHLSDDKRGRIEPSEQALEDPDGALFVALSKHFARARGKAAAESRKWAVQHGVLDSILLRIGRIQAEEPRDPERAARFADPFTTQASTTAGRTGNAGADNDAESSSSPSASATVRALPSRITSKIRDFVKEKPFKSSKESDKSLWAPGYGHGSTDTSVSDRMREKQQQEKTDRTLATMSVLTSFLNTSKDADDTLNDDVWAEVAEVLEASCLLRVLMSFLFGNTIKVVLDNLVLYRALLRFVYVLAQHPQLARILCPVEGVYRSVQQLMEELEDLVEDLSEEDETEEGLLAIEDDEDVTGETSDANLQSETSHQDMAHSFQELQGASRVKSGGDEAKSEGRSLLADICDLPFKDMVHTVAGAVKKSVDAFHERERAAEEAKQALEQEKAAKAGTNPGEDATNAEEAEQGIVSDAAKDGPKDGASTEKDTLDLDESEAVFTRQLNQIYEAALRPELFGSREMADEDGRYNHHYRTHIEDDIKGKVSQTRMRRLNRELKALRKSLPLHFNSSIALRVDQKRPFVAQCIIFAPDNTPYDSGCFQFDIYFPPEYPSEPPKMNLMTTGGGSVRFNPNLYNNGKVCLSLLGTWRGGATGSENWTKNSSLWQVLVSIQSAILGSEFPYFNEPGVESQWGTEQGELQKRIHSNGGYERLRVATLQHAMLSQLRNPPPGFETLIQEHFRIKKHHILATVDRWVEEAKLSDTKSHLKSISKFASDLREELDKLPSEEVDALYSEREERLKELRAKEQERLEHVKLLSAEDTDAGTAGDAAAGVHSASFEDAQGGEPSSKIIGNASVGSEALAATGWTSKLDAKSGEMGSSATLNAEAALAEENLGGGVGADSATGQAGASALDAGQLDFAHALQSMIDMCPTFPRGLLRHALTESRDEEFGNVNVDAALTWVLSEGEDYLNKHLELYMDEHQST</sequence>
<keyword evidence="4" id="KW-0808">Transferase</keyword>
<dbReference type="InterPro" id="IPR016135">
    <property type="entry name" value="UBQ-conjugating_enzyme/RWD"/>
</dbReference>
<feature type="region of interest" description="Disordered" evidence="12">
    <location>
        <begin position="6060"/>
        <end position="6093"/>
    </location>
</feature>
<feature type="region of interest" description="Disordered" evidence="12">
    <location>
        <begin position="3820"/>
        <end position="3850"/>
    </location>
</feature>
<evidence type="ECO:0000259" key="16">
    <source>
        <dbReference type="PROSITE" id="PS51416"/>
    </source>
</evidence>
<dbReference type="GO" id="GO:0008270">
    <property type="term" value="F:zinc ion binding"/>
    <property type="evidence" value="ECO:0007669"/>
    <property type="project" value="UniProtKB-KW"/>
</dbReference>
<evidence type="ECO:0000259" key="13">
    <source>
        <dbReference type="PROSITE" id="PS50127"/>
    </source>
</evidence>
<feature type="region of interest" description="Disordered" evidence="12">
    <location>
        <begin position="3537"/>
        <end position="3565"/>
    </location>
</feature>
<dbReference type="InParanoid" id="A0A2R5GYN2"/>
<feature type="domain" description="ZZ-type" evidence="14">
    <location>
        <begin position="3434"/>
        <end position="3490"/>
    </location>
</feature>
<dbReference type="CDD" id="cd02340">
    <property type="entry name" value="ZZ_NBR1_like"/>
    <property type="match status" value="1"/>
</dbReference>
<dbReference type="SUPFAM" id="SSF159034">
    <property type="entry name" value="Mib/herc2 domain-like"/>
    <property type="match status" value="1"/>
</dbReference>
<dbReference type="PROSITE" id="PS50127">
    <property type="entry name" value="UBC_2"/>
    <property type="match status" value="1"/>
</dbReference>
<dbReference type="InterPro" id="IPR010606">
    <property type="entry name" value="Mib_Herc2"/>
</dbReference>
<evidence type="ECO:0000313" key="18">
    <source>
        <dbReference type="Proteomes" id="UP000241890"/>
    </source>
</evidence>
<feature type="compositionally biased region" description="Polar residues" evidence="12">
    <location>
        <begin position="6221"/>
        <end position="6232"/>
    </location>
</feature>
<evidence type="ECO:0000313" key="17">
    <source>
        <dbReference type="EMBL" id="GBG33843.1"/>
    </source>
</evidence>
<dbReference type="SMART" id="SM00291">
    <property type="entry name" value="ZnF_ZZ"/>
    <property type="match status" value="1"/>
</dbReference>
<dbReference type="OrthoDB" id="239701at2759"/>
<evidence type="ECO:0000256" key="3">
    <source>
        <dbReference type="ARBA" id="ARBA00022490"/>
    </source>
</evidence>
<dbReference type="PROSITE" id="PS01357">
    <property type="entry name" value="ZF_ZZ_1"/>
    <property type="match status" value="1"/>
</dbReference>
<dbReference type="InterPro" id="IPR043136">
    <property type="entry name" value="B30.2/SPRY_sf"/>
</dbReference>
<evidence type="ECO:0000256" key="7">
    <source>
        <dbReference type="ARBA" id="ARBA00022771"/>
    </source>
</evidence>
<evidence type="ECO:0000256" key="8">
    <source>
        <dbReference type="ARBA" id="ARBA00022786"/>
    </source>
</evidence>
<feature type="compositionally biased region" description="Basic and acidic residues" evidence="12">
    <location>
        <begin position="6079"/>
        <end position="6093"/>
    </location>
</feature>
<feature type="compositionally biased region" description="Acidic residues" evidence="12">
    <location>
        <begin position="2624"/>
        <end position="2643"/>
    </location>
</feature>
<dbReference type="UniPathway" id="UPA00143"/>
<dbReference type="InterPro" id="IPR037252">
    <property type="entry name" value="Mib_Herc2_sf"/>
</dbReference>
<dbReference type="InterPro" id="IPR043145">
    <property type="entry name" value="Znf_ZZ_sf"/>
</dbReference>
<feature type="region of interest" description="Disordered" evidence="12">
    <location>
        <begin position="5990"/>
        <end position="6037"/>
    </location>
</feature>
<dbReference type="Gene3D" id="3.10.110.10">
    <property type="entry name" value="Ubiquitin Conjugating Enzyme"/>
    <property type="match status" value="1"/>
</dbReference>
<feature type="region of interest" description="Disordered" evidence="12">
    <location>
        <begin position="3656"/>
        <end position="3675"/>
    </location>
</feature>
<feature type="compositionally biased region" description="Acidic residues" evidence="12">
    <location>
        <begin position="1075"/>
        <end position="1113"/>
    </location>
</feature>
<feature type="compositionally biased region" description="Polar residues" evidence="12">
    <location>
        <begin position="2164"/>
        <end position="2173"/>
    </location>
</feature>
<dbReference type="InterPro" id="IPR003877">
    <property type="entry name" value="SPRY_dom"/>
</dbReference>
<dbReference type="Pfam" id="PF00179">
    <property type="entry name" value="UQ_con"/>
    <property type="match status" value="1"/>
</dbReference>
<feature type="compositionally biased region" description="Gly residues" evidence="12">
    <location>
        <begin position="3545"/>
        <end position="3554"/>
    </location>
</feature>
<dbReference type="SUPFAM" id="SSF57850">
    <property type="entry name" value="RING/U-box"/>
    <property type="match status" value="1"/>
</dbReference>
<feature type="region of interest" description="Disordered" evidence="12">
    <location>
        <begin position="2613"/>
        <end position="2645"/>
    </location>
</feature>
<dbReference type="Gene3D" id="2.60.120.920">
    <property type="match status" value="2"/>
</dbReference>
<keyword evidence="9" id="KW-0862">Zinc</keyword>
<feature type="compositionally biased region" description="Low complexity" evidence="12">
    <location>
        <begin position="539"/>
        <end position="555"/>
    </location>
</feature>
<dbReference type="SUPFAM" id="SSF54495">
    <property type="entry name" value="UBC-like"/>
    <property type="match status" value="1"/>
</dbReference>
<feature type="compositionally biased region" description="Polar residues" evidence="12">
    <location>
        <begin position="3820"/>
        <end position="3830"/>
    </location>
</feature>
<keyword evidence="5" id="KW-0479">Metal-binding</keyword>
<feature type="compositionally biased region" description="Low complexity" evidence="12">
    <location>
        <begin position="2780"/>
        <end position="2794"/>
    </location>
</feature>
<dbReference type="PROSITE" id="PS51416">
    <property type="entry name" value="MIB_HERC2"/>
    <property type="match status" value="1"/>
</dbReference>
<feature type="region of interest" description="Disordered" evidence="12">
    <location>
        <begin position="4992"/>
        <end position="5033"/>
    </location>
</feature>
<feature type="region of interest" description="Disordered" evidence="12">
    <location>
        <begin position="2164"/>
        <end position="2195"/>
    </location>
</feature>
<gene>
    <name evidence="17" type="ORF">FCC1311_100662</name>
</gene>
<feature type="domain" description="MIB/HERC2" evidence="16">
    <location>
        <begin position="4640"/>
        <end position="4720"/>
    </location>
</feature>
<feature type="region of interest" description="Disordered" evidence="12">
    <location>
        <begin position="648"/>
        <end position="685"/>
    </location>
</feature>
<reference evidence="17 18" key="1">
    <citation type="submission" date="2017-12" db="EMBL/GenBank/DDBJ databases">
        <title>Sequencing, de novo assembly and annotation of complete genome of a new Thraustochytrid species, strain FCC1311.</title>
        <authorList>
            <person name="Sedici K."/>
            <person name="Godart F."/>
            <person name="Aiese Cigliano R."/>
            <person name="Sanseverino W."/>
            <person name="Barakat M."/>
            <person name="Ortet P."/>
            <person name="Marechal E."/>
            <person name="Cagnac O."/>
            <person name="Amato A."/>
        </authorList>
    </citation>
    <scope>NUCLEOTIDE SEQUENCE [LARGE SCALE GENOMIC DNA]</scope>
</reference>
<feature type="domain" description="B30.2/SPRY" evidence="15">
    <location>
        <begin position="2251"/>
        <end position="2454"/>
    </location>
</feature>
<organism evidence="17 18">
    <name type="scientific">Hondaea fermentalgiana</name>
    <dbReference type="NCBI Taxonomy" id="2315210"/>
    <lineage>
        <taxon>Eukaryota</taxon>
        <taxon>Sar</taxon>
        <taxon>Stramenopiles</taxon>
        <taxon>Bigyra</taxon>
        <taxon>Labyrinthulomycetes</taxon>
        <taxon>Thraustochytrida</taxon>
        <taxon>Thraustochytriidae</taxon>
        <taxon>Hondaea</taxon>
    </lineage>
</organism>
<keyword evidence="18" id="KW-1185">Reference proteome</keyword>
<dbReference type="Pfam" id="PF13385">
    <property type="entry name" value="Laminin_G_3"/>
    <property type="match status" value="1"/>
</dbReference>
<feature type="region of interest" description="Disordered" evidence="12">
    <location>
        <begin position="3393"/>
        <end position="3432"/>
    </location>
</feature>
<dbReference type="Pfam" id="PF00569">
    <property type="entry name" value="ZZ"/>
    <property type="match status" value="1"/>
</dbReference>
<dbReference type="GO" id="GO:0016567">
    <property type="term" value="P:protein ubiquitination"/>
    <property type="evidence" value="ECO:0007669"/>
    <property type="project" value="UniProtKB-UniPathway"/>
</dbReference>
<dbReference type="Gene3D" id="2.60.120.200">
    <property type="match status" value="1"/>
</dbReference>
<evidence type="ECO:0000256" key="6">
    <source>
        <dbReference type="ARBA" id="ARBA00022737"/>
    </source>
</evidence>
<comment type="pathway">
    <text evidence="2">Protein modification; protein ubiquitination.</text>
</comment>
<dbReference type="Pfam" id="PF06701">
    <property type="entry name" value="MIB_HERC2"/>
    <property type="match status" value="1"/>
</dbReference>
<feature type="compositionally biased region" description="Low complexity" evidence="12">
    <location>
        <begin position="5150"/>
        <end position="5159"/>
    </location>
</feature>
<evidence type="ECO:0000256" key="2">
    <source>
        <dbReference type="ARBA" id="ARBA00004906"/>
    </source>
</evidence>
<evidence type="ECO:0000259" key="15">
    <source>
        <dbReference type="PROSITE" id="PS50188"/>
    </source>
</evidence>
<dbReference type="PANTHER" id="PTHR46116:SF39">
    <property type="entry name" value="BACULOVIRAL IAP REPEAT-CONTAINING PROTEIN 6"/>
    <property type="match status" value="1"/>
</dbReference>
<feature type="compositionally biased region" description="Basic and acidic residues" evidence="12">
    <location>
        <begin position="432"/>
        <end position="456"/>
    </location>
</feature>